<comment type="similarity">
    <text evidence="1">Belongs to the HscB family.</text>
</comment>
<dbReference type="GO" id="GO:0005739">
    <property type="term" value="C:mitochondrion"/>
    <property type="evidence" value="ECO:0007669"/>
    <property type="project" value="TreeGrafter"/>
</dbReference>
<dbReference type="Gene3D" id="1.10.287.110">
    <property type="entry name" value="DnaJ domain"/>
    <property type="match status" value="1"/>
</dbReference>
<feature type="domain" description="J" evidence="4">
    <location>
        <begin position="132"/>
        <end position="215"/>
    </location>
</feature>
<dbReference type="SUPFAM" id="SSF47144">
    <property type="entry name" value="HSC20 (HSCB), C-terminal oligomerisation domain"/>
    <property type="match status" value="1"/>
</dbReference>
<evidence type="ECO:0000256" key="2">
    <source>
        <dbReference type="ARBA" id="ARBA00023186"/>
    </source>
</evidence>
<dbReference type="InterPro" id="IPR036386">
    <property type="entry name" value="HscB_C_sf"/>
</dbReference>
<dbReference type="PANTHER" id="PTHR14021:SF15">
    <property type="entry name" value="IRON-SULFUR CLUSTER CO-CHAPERONE PROTEIN HSCB"/>
    <property type="match status" value="1"/>
</dbReference>
<dbReference type="InterPro" id="IPR036869">
    <property type="entry name" value="J_dom_sf"/>
</dbReference>
<dbReference type="SUPFAM" id="SSF46565">
    <property type="entry name" value="Chaperone J-domain"/>
    <property type="match status" value="1"/>
</dbReference>
<dbReference type="Gene3D" id="1.20.1280.20">
    <property type="entry name" value="HscB, C-terminal domain"/>
    <property type="match status" value="1"/>
</dbReference>
<dbReference type="Pfam" id="PF07743">
    <property type="entry name" value="HSCB_C"/>
    <property type="match status" value="1"/>
</dbReference>
<dbReference type="CDD" id="cd06257">
    <property type="entry name" value="DnaJ"/>
    <property type="match status" value="1"/>
</dbReference>
<dbReference type="InterPro" id="IPR001623">
    <property type="entry name" value="DnaJ_domain"/>
</dbReference>
<evidence type="ECO:0000313" key="6">
    <source>
        <dbReference type="Proteomes" id="UP001211907"/>
    </source>
</evidence>
<keyword evidence="2" id="KW-0143">Chaperone</keyword>
<evidence type="ECO:0000313" key="5">
    <source>
        <dbReference type="EMBL" id="KAJ3122481.1"/>
    </source>
</evidence>
<dbReference type="GO" id="GO:0051087">
    <property type="term" value="F:protein-folding chaperone binding"/>
    <property type="evidence" value="ECO:0007669"/>
    <property type="project" value="InterPro"/>
</dbReference>
<accession>A0AAD5T309</accession>
<gene>
    <name evidence="5" type="ORF">HK100_011977</name>
</gene>
<dbReference type="Proteomes" id="UP001211907">
    <property type="component" value="Unassembled WGS sequence"/>
</dbReference>
<sequence length="289" mass="31669">MLARTGNVTVTLGQRMLTAPATPIGTITIISFCLFPRRTFRAAVCARGRDNANSDFPNFNANSNAAERPALLQCWKCGKHLCTPKATCSVSGVPLTVEASRNSNNNETESNTSNGEKSAGCGAVQPLLPWTTFLDVFGVSISSANTKIKAAGAFAIDVPTLRQKFLKLQQIVHPDANTMRSEKEREFSDKQSVFINKAYQALRDPLSRAKYILHLNNVHIDEDSSSKNTGMSPGDLMKIMDIWEAIEEVEDQEGLDLLMKENEDRIASEINTLGKIFEGADGTLDQARE</sequence>
<reference evidence="5" key="1">
    <citation type="submission" date="2020-05" db="EMBL/GenBank/DDBJ databases">
        <title>Phylogenomic resolution of chytrid fungi.</title>
        <authorList>
            <person name="Stajich J.E."/>
            <person name="Amses K."/>
            <person name="Simmons R."/>
            <person name="Seto K."/>
            <person name="Myers J."/>
            <person name="Bonds A."/>
            <person name="Quandt C.A."/>
            <person name="Barry K."/>
            <person name="Liu P."/>
            <person name="Grigoriev I."/>
            <person name="Longcore J.E."/>
            <person name="James T.Y."/>
        </authorList>
    </citation>
    <scope>NUCLEOTIDE SEQUENCE</scope>
    <source>
        <strain evidence="5">JEL0513</strain>
    </source>
</reference>
<dbReference type="InterPro" id="IPR009073">
    <property type="entry name" value="HscB_oligo_C"/>
</dbReference>
<evidence type="ECO:0000259" key="4">
    <source>
        <dbReference type="PROSITE" id="PS50076"/>
    </source>
</evidence>
<dbReference type="PANTHER" id="PTHR14021">
    <property type="entry name" value="IRON-SULFUR CLUSTER CO-CHAPERONE PROTEIN HSCB"/>
    <property type="match status" value="1"/>
</dbReference>
<dbReference type="NCBIfam" id="TIGR00714">
    <property type="entry name" value="hscB"/>
    <property type="match status" value="1"/>
</dbReference>
<protein>
    <recommendedName>
        <fullName evidence="4">J domain-containing protein</fullName>
    </recommendedName>
</protein>
<keyword evidence="6" id="KW-1185">Reference proteome</keyword>
<dbReference type="PROSITE" id="PS50076">
    <property type="entry name" value="DNAJ_2"/>
    <property type="match status" value="1"/>
</dbReference>
<feature type="non-terminal residue" evidence="5">
    <location>
        <position position="1"/>
    </location>
</feature>
<dbReference type="EMBL" id="JADGJH010000804">
    <property type="protein sequence ID" value="KAJ3122481.1"/>
    <property type="molecule type" value="Genomic_DNA"/>
</dbReference>
<organism evidence="5 6">
    <name type="scientific">Physocladia obscura</name>
    <dbReference type="NCBI Taxonomy" id="109957"/>
    <lineage>
        <taxon>Eukaryota</taxon>
        <taxon>Fungi</taxon>
        <taxon>Fungi incertae sedis</taxon>
        <taxon>Chytridiomycota</taxon>
        <taxon>Chytridiomycota incertae sedis</taxon>
        <taxon>Chytridiomycetes</taxon>
        <taxon>Chytridiales</taxon>
        <taxon>Chytriomycetaceae</taxon>
        <taxon>Physocladia</taxon>
    </lineage>
</organism>
<comment type="caution">
    <text evidence="5">The sequence shown here is derived from an EMBL/GenBank/DDBJ whole genome shotgun (WGS) entry which is preliminary data.</text>
</comment>
<dbReference type="GO" id="GO:0001671">
    <property type="term" value="F:ATPase activator activity"/>
    <property type="evidence" value="ECO:0007669"/>
    <property type="project" value="InterPro"/>
</dbReference>
<feature type="region of interest" description="Disordered" evidence="3">
    <location>
        <begin position="99"/>
        <end position="119"/>
    </location>
</feature>
<name>A0AAD5T309_9FUNG</name>
<evidence type="ECO:0000256" key="1">
    <source>
        <dbReference type="ARBA" id="ARBA00010476"/>
    </source>
</evidence>
<feature type="compositionally biased region" description="Low complexity" evidence="3">
    <location>
        <begin position="102"/>
        <end position="114"/>
    </location>
</feature>
<dbReference type="InterPro" id="IPR004640">
    <property type="entry name" value="HscB"/>
</dbReference>
<dbReference type="SMART" id="SM00271">
    <property type="entry name" value="DnaJ"/>
    <property type="match status" value="1"/>
</dbReference>
<dbReference type="GO" id="GO:0051259">
    <property type="term" value="P:protein complex oligomerization"/>
    <property type="evidence" value="ECO:0007669"/>
    <property type="project" value="InterPro"/>
</dbReference>
<dbReference type="GO" id="GO:0044571">
    <property type="term" value="P:[2Fe-2S] cluster assembly"/>
    <property type="evidence" value="ECO:0007669"/>
    <property type="project" value="InterPro"/>
</dbReference>
<evidence type="ECO:0000256" key="3">
    <source>
        <dbReference type="SAM" id="MobiDB-lite"/>
    </source>
</evidence>
<proteinExistence type="inferred from homology"/>
<dbReference type="AlphaFoldDB" id="A0AAD5T309"/>